<reference evidence="5 6" key="1">
    <citation type="journal article" date="2012" name="Eukaryot. Cell">
        <title>Draft genome sequence of CBS 2479, the standard type strain of Trichosporon asahii.</title>
        <authorList>
            <person name="Yang R.Y."/>
            <person name="Li H.T."/>
            <person name="Zhu H."/>
            <person name="Zhou G.P."/>
            <person name="Wang M."/>
            <person name="Wang L."/>
        </authorList>
    </citation>
    <scope>NUCLEOTIDE SEQUENCE [LARGE SCALE GENOMIC DNA]</scope>
    <source>
        <strain evidence="6">ATCC 90039 / CBS 2479 / JCM 2466 / KCTC 7840 / NCYC 2677 / UAMH 7654</strain>
    </source>
</reference>
<dbReference type="GO" id="GO:0051286">
    <property type="term" value="C:cell tip"/>
    <property type="evidence" value="ECO:0007669"/>
    <property type="project" value="TreeGrafter"/>
</dbReference>
<dbReference type="GO" id="GO:0045013">
    <property type="term" value="P:carbon catabolite repression of transcription"/>
    <property type="evidence" value="ECO:0007669"/>
    <property type="project" value="TreeGrafter"/>
</dbReference>
<dbReference type="HOGENOM" id="CLU_378122_0_0_1"/>
<name>J5QK65_TRIAS</name>
<evidence type="ECO:0000256" key="2">
    <source>
        <dbReference type="ARBA" id="ARBA00022737"/>
    </source>
</evidence>
<evidence type="ECO:0000313" key="5">
    <source>
        <dbReference type="EMBL" id="EJT47778.1"/>
    </source>
</evidence>
<dbReference type="OrthoDB" id="3367at2759"/>
<keyword evidence="2" id="KW-0677">Repeat</keyword>
<dbReference type="EMBL" id="ALBS01000229">
    <property type="protein sequence ID" value="EJT47778.1"/>
    <property type="molecule type" value="Genomic_DNA"/>
</dbReference>
<dbReference type="SUPFAM" id="SSF50978">
    <property type="entry name" value="WD40 repeat-like"/>
    <property type="match status" value="1"/>
</dbReference>
<dbReference type="GO" id="GO:0005634">
    <property type="term" value="C:nucleus"/>
    <property type="evidence" value="ECO:0007669"/>
    <property type="project" value="TreeGrafter"/>
</dbReference>
<dbReference type="GeneID" id="25986866"/>
<evidence type="ECO:0000256" key="1">
    <source>
        <dbReference type="ARBA" id="ARBA00022574"/>
    </source>
</evidence>
<dbReference type="AlphaFoldDB" id="J5QK65"/>
<sequence length="681" mass="74025">MELYIPPPTHYLPRMVVPPRPVVPTVPVVPCPPLPEELIAPEGTYHLAKGWFPDVEVPGPLPTEQRPQQMPLASAALIGAGGFSMGTPAYMPLPPLASPNIFAVSSGSTLVNGQWQPGHPTKMSFADVWFPSRETGKESSFGALVRRGLGKRTESTPAPPKDEGPPPDEYEFSDTESESSFQSPAPVAQHQALTPEVSAPAAKGKFGSKAPKTRKEEKRLSANRGGFITRVSPNLNLGSIMDDKGKNGGERVRWAFWNMGRLFCWAEEGGAVLENLATVVFQNAPTTHALSTLTTTPGRQDIVVGFETGDLVYLDFINDRTERFNVGGKLIKSAVTAIHFDPRGGDRFLASFADNTVAVFHLFAEDPSEAGMAVINSVPRPWDSVFEEAELLAAAKASANPAAAGERSAFQDRVIEWKNTEWAVPADQRDKRGEKYPWAGKNPLSVARLGTDSTLTGMAYSPDGRYLALITRDGLLRLLDTEETRVTDVFQSYFGGLRCVAWSPDSRFVAVGGQDDLITIYSPRESRVVARCQGHTANVTGIAFDPTMRSAGRGYRFGSVGEDGKLLLWDFSAAALRKPRHHHHPGGHGGHHRHGSIGIGSSVSLEKTAEDDGRPNFHPPPSKADVAMLQPVLARQVEGNLMSSLYMGPKTICTVSRAGSMKFWIRPPRQPRKKSTKKQQA</sequence>
<dbReference type="RefSeq" id="XP_014178660.1">
    <property type="nucleotide sequence ID" value="XM_014323185.1"/>
</dbReference>
<dbReference type="Pfam" id="PF00400">
    <property type="entry name" value="WD40"/>
    <property type="match status" value="2"/>
</dbReference>
<evidence type="ECO:0000256" key="3">
    <source>
        <dbReference type="PROSITE-ProRule" id="PRU00221"/>
    </source>
</evidence>
<proteinExistence type="predicted"/>
<keyword evidence="1 3" id="KW-0853">WD repeat</keyword>
<dbReference type="KEGG" id="tasa:A1Q1_03353"/>
<feature type="repeat" description="WD" evidence="3">
    <location>
        <begin position="532"/>
        <end position="579"/>
    </location>
</feature>
<dbReference type="PROSITE" id="PS50082">
    <property type="entry name" value="WD_REPEATS_2"/>
    <property type="match status" value="2"/>
</dbReference>
<dbReference type="InterPro" id="IPR015943">
    <property type="entry name" value="WD40/YVTN_repeat-like_dom_sf"/>
</dbReference>
<dbReference type="InterPro" id="IPR036322">
    <property type="entry name" value="WD40_repeat_dom_sf"/>
</dbReference>
<feature type="repeat" description="WD" evidence="3">
    <location>
        <begin position="490"/>
        <end position="531"/>
    </location>
</feature>
<feature type="compositionally biased region" description="Basic residues" evidence="4">
    <location>
        <begin position="579"/>
        <end position="595"/>
    </location>
</feature>
<dbReference type="SMART" id="SM00320">
    <property type="entry name" value="WD40"/>
    <property type="match status" value="4"/>
</dbReference>
<evidence type="ECO:0000313" key="6">
    <source>
        <dbReference type="Proteomes" id="UP000002748"/>
    </source>
</evidence>
<dbReference type="Proteomes" id="UP000002748">
    <property type="component" value="Unassembled WGS sequence"/>
</dbReference>
<dbReference type="InterPro" id="IPR051362">
    <property type="entry name" value="WD_repeat_creC_regulators"/>
</dbReference>
<comment type="caution">
    <text evidence="5">The sequence shown here is derived from an EMBL/GenBank/DDBJ whole genome shotgun (WGS) entry which is preliminary data.</text>
</comment>
<dbReference type="InterPro" id="IPR001680">
    <property type="entry name" value="WD40_rpt"/>
</dbReference>
<dbReference type="VEuPathDB" id="FungiDB:A1Q1_03353"/>
<organism evidence="5 6">
    <name type="scientific">Trichosporon asahii var. asahii (strain ATCC 90039 / CBS 2479 / JCM 2466 / KCTC 7840 / NBRC 103889/ NCYC 2677 / UAMH 7654)</name>
    <name type="common">Yeast</name>
    <dbReference type="NCBI Taxonomy" id="1186058"/>
    <lineage>
        <taxon>Eukaryota</taxon>
        <taxon>Fungi</taxon>
        <taxon>Dikarya</taxon>
        <taxon>Basidiomycota</taxon>
        <taxon>Agaricomycotina</taxon>
        <taxon>Tremellomycetes</taxon>
        <taxon>Trichosporonales</taxon>
        <taxon>Trichosporonaceae</taxon>
        <taxon>Trichosporon</taxon>
    </lineage>
</organism>
<accession>J5QK65</accession>
<feature type="compositionally biased region" description="Acidic residues" evidence="4">
    <location>
        <begin position="165"/>
        <end position="177"/>
    </location>
</feature>
<dbReference type="GO" id="GO:0032153">
    <property type="term" value="C:cell division site"/>
    <property type="evidence" value="ECO:0007669"/>
    <property type="project" value="TreeGrafter"/>
</dbReference>
<feature type="region of interest" description="Disordered" evidence="4">
    <location>
        <begin position="137"/>
        <end position="223"/>
    </location>
</feature>
<protein>
    <submittedName>
        <fullName evidence="5">WD-repeat protein</fullName>
    </submittedName>
</protein>
<dbReference type="Gene3D" id="2.130.10.10">
    <property type="entry name" value="YVTN repeat-like/Quinoprotein amine dehydrogenase"/>
    <property type="match status" value="1"/>
</dbReference>
<feature type="region of interest" description="Disordered" evidence="4">
    <location>
        <begin position="579"/>
        <end position="599"/>
    </location>
</feature>
<gene>
    <name evidence="5" type="ORF">A1Q1_03353</name>
</gene>
<dbReference type="PANTHER" id="PTHR14107:SF16">
    <property type="entry name" value="AT02583P"/>
    <property type="match status" value="1"/>
</dbReference>
<evidence type="ECO:0000256" key="4">
    <source>
        <dbReference type="SAM" id="MobiDB-lite"/>
    </source>
</evidence>
<dbReference type="PANTHER" id="PTHR14107">
    <property type="entry name" value="WD REPEAT PROTEIN"/>
    <property type="match status" value="1"/>
</dbReference>